<proteinExistence type="predicted"/>
<accession>X0WHF1</accession>
<evidence type="ECO:0008006" key="2">
    <source>
        <dbReference type="Google" id="ProtNLM"/>
    </source>
</evidence>
<protein>
    <recommendedName>
        <fullName evidence="2">S23 ribosomal protein</fullName>
    </recommendedName>
</protein>
<dbReference type="NCBIfam" id="TIGR02436">
    <property type="entry name" value="four helix bundle protein"/>
    <property type="match status" value="1"/>
</dbReference>
<reference evidence="1" key="1">
    <citation type="journal article" date="2014" name="Front. Microbiol.">
        <title>High frequency of phylogenetically diverse reductive dehalogenase-homologous genes in deep subseafloor sedimentary metagenomes.</title>
        <authorList>
            <person name="Kawai M."/>
            <person name="Futagami T."/>
            <person name="Toyoda A."/>
            <person name="Takaki Y."/>
            <person name="Nishi S."/>
            <person name="Hori S."/>
            <person name="Arai W."/>
            <person name="Tsubouchi T."/>
            <person name="Morono Y."/>
            <person name="Uchiyama I."/>
            <person name="Ito T."/>
            <person name="Fujiyama A."/>
            <person name="Inagaki F."/>
            <person name="Takami H."/>
        </authorList>
    </citation>
    <scope>NUCLEOTIDE SEQUENCE</scope>
    <source>
        <strain evidence="1">Expedition CK06-06</strain>
    </source>
</reference>
<dbReference type="SUPFAM" id="SSF158446">
    <property type="entry name" value="IVS-encoded protein-like"/>
    <property type="match status" value="1"/>
</dbReference>
<name>X0WHF1_9ZZZZ</name>
<organism evidence="1">
    <name type="scientific">marine sediment metagenome</name>
    <dbReference type="NCBI Taxonomy" id="412755"/>
    <lineage>
        <taxon>unclassified sequences</taxon>
        <taxon>metagenomes</taxon>
        <taxon>ecological metagenomes</taxon>
    </lineage>
</organism>
<evidence type="ECO:0000313" key="1">
    <source>
        <dbReference type="EMBL" id="GAG30095.1"/>
    </source>
</evidence>
<gene>
    <name evidence="1" type="ORF">S01H1_64544</name>
</gene>
<feature type="non-terminal residue" evidence="1">
    <location>
        <position position="43"/>
    </location>
</feature>
<comment type="caution">
    <text evidence="1">The sequence shown here is derived from an EMBL/GenBank/DDBJ whole genome shotgun (WGS) entry which is preliminary data.</text>
</comment>
<dbReference type="InterPro" id="IPR036583">
    <property type="entry name" value="23S_rRNA_IVS_sf"/>
</dbReference>
<dbReference type="InterPro" id="IPR012657">
    <property type="entry name" value="23S_rRNA-intervening_sequence"/>
</dbReference>
<sequence length="43" mass="4812">MTQQGRKAAISLPSNIAEGYGRKHKAEYQQFLSIAYASLLELE</sequence>
<dbReference type="AlphaFoldDB" id="X0WHF1"/>
<dbReference type="Gene3D" id="1.20.1440.60">
    <property type="entry name" value="23S rRNA-intervening sequence"/>
    <property type="match status" value="1"/>
</dbReference>
<dbReference type="Pfam" id="PF05635">
    <property type="entry name" value="23S_rRNA_IVP"/>
    <property type="match status" value="1"/>
</dbReference>
<dbReference type="EMBL" id="BARS01042550">
    <property type="protein sequence ID" value="GAG30095.1"/>
    <property type="molecule type" value="Genomic_DNA"/>
</dbReference>